<reference evidence="1 2" key="1">
    <citation type="journal article" date="2021" name="Elife">
        <title>Chloroplast acquisition without the gene transfer in kleptoplastic sea slugs, Plakobranchus ocellatus.</title>
        <authorList>
            <person name="Maeda T."/>
            <person name="Takahashi S."/>
            <person name="Yoshida T."/>
            <person name="Shimamura S."/>
            <person name="Takaki Y."/>
            <person name="Nagai Y."/>
            <person name="Toyoda A."/>
            <person name="Suzuki Y."/>
            <person name="Arimoto A."/>
            <person name="Ishii H."/>
            <person name="Satoh N."/>
            <person name="Nishiyama T."/>
            <person name="Hasebe M."/>
            <person name="Maruyama T."/>
            <person name="Minagawa J."/>
            <person name="Obokata J."/>
            <person name="Shigenobu S."/>
        </authorList>
    </citation>
    <scope>NUCLEOTIDE SEQUENCE [LARGE SCALE GENOMIC DNA]</scope>
</reference>
<organism evidence="1 2">
    <name type="scientific">Plakobranchus ocellatus</name>
    <dbReference type="NCBI Taxonomy" id="259542"/>
    <lineage>
        <taxon>Eukaryota</taxon>
        <taxon>Metazoa</taxon>
        <taxon>Spiralia</taxon>
        <taxon>Lophotrochozoa</taxon>
        <taxon>Mollusca</taxon>
        <taxon>Gastropoda</taxon>
        <taxon>Heterobranchia</taxon>
        <taxon>Euthyneura</taxon>
        <taxon>Panpulmonata</taxon>
        <taxon>Sacoglossa</taxon>
        <taxon>Placobranchoidea</taxon>
        <taxon>Plakobranchidae</taxon>
        <taxon>Plakobranchus</taxon>
    </lineage>
</organism>
<keyword evidence="2" id="KW-1185">Reference proteome</keyword>
<dbReference type="EMBL" id="BLXT01000744">
    <property type="protein sequence ID" value="GFN79911.1"/>
    <property type="molecule type" value="Genomic_DNA"/>
</dbReference>
<evidence type="ECO:0000313" key="1">
    <source>
        <dbReference type="EMBL" id="GFN79911.1"/>
    </source>
</evidence>
<comment type="caution">
    <text evidence="1">The sequence shown here is derived from an EMBL/GenBank/DDBJ whole genome shotgun (WGS) entry which is preliminary data.</text>
</comment>
<dbReference type="Proteomes" id="UP000735302">
    <property type="component" value="Unassembled WGS sequence"/>
</dbReference>
<proteinExistence type="predicted"/>
<sequence>MPISLRSELFVRNITKRVQSVCSRDIRARSSIALLGLLSSSRNEMDKIMSVGSVIADCEMAAPAEINSLSSHRAIRVGHTIFIGWMPDLKFVVSYLDNVLVLSSSWPEHL</sequence>
<accession>A0AAV3YCT4</accession>
<name>A0AAV3YCT4_9GAST</name>
<dbReference type="AlphaFoldDB" id="A0AAV3YCT4"/>
<protein>
    <submittedName>
        <fullName evidence="1">Uncharacterized protein</fullName>
    </submittedName>
</protein>
<gene>
    <name evidence="1" type="ORF">PoB_000641700</name>
</gene>
<evidence type="ECO:0000313" key="2">
    <source>
        <dbReference type="Proteomes" id="UP000735302"/>
    </source>
</evidence>